<comment type="caution">
    <text evidence="2">The sequence shown here is derived from an EMBL/GenBank/DDBJ whole genome shotgun (WGS) entry which is preliminary data.</text>
</comment>
<dbReference type="RefSeq" id="WP_387220845.1">
    <property type="nucleotide sequence ID" value="NZ_JBIAZM010000006.1"/>
</dbReference>
<dbReference type="Gene3D" id="3.50.40.10">
    <property type="entry name" value="Phenylalanyl-trna Synthetase, Chain B, domain 3"/>
    <property type="match status" value="1"/>
</dbReference>
<dbReference type="SUPFAM" id="SSF56037">
    <property type="entry name" value="PheT/TilS domain"/>
    <property type="match status" value="1"/>
</dbReference>
<organism evidence="2 3">
    <name type="scientific">Micromonospora parva</name>
    <dbReference type="NCBI Taxonomy" id="1464048"/>
    <lineage>
        <taxon>Bacteria</taxon>
        <taxon>Bacillati</taxon>
        <taxon>Actinomycetota</taxon>
        <taxon>Actinomycetes</taxon>
        <taxon>Micromonosporales</taxon>
        <taxon>Micromonosporaceae</taxon>
        <taxon>Micromonospora</taxon>
    </lineage>
</organism>
<evidence type="ECO:0000313" key="3">
    <source>
        <dbReference type="Proteomes" id="UP001602287"/>
    </source>
</evidence>
<dbReference type="InterPro" id="IPR020825">
    <property type="entry name" value="Phe-tRNA_synthase-like_B3/B4"/>
</dbReference>
<proteinExistence type="predicted"/>
<dbReference type="PANTHER" id="PTHR39209">
    <property type="match status" value="1"/>
</dbReference>
<dbReference type="Pfam" id="PF03483">
    <property type="entry name" value="B3_4"/>
    <property type="match status" value="1"/>
</dbReference>
<evidence type="ECO:0000313" key="2">
    <source>
        <dbReference type="EMBL" id="MFF5201250.1"/>
    </source>
</evidence>
<gene>
    <name evidence="2" type="ORF">ACFY3B_16780</name>
</gene>
<dbReference type="Proteomes" id="UP001602287">
    <property type="component" value="Unassembled WGS sequence"/>
</dbReference>
<name>A0ABW6VUE2_9ACTN</name>
<dbReference type="SMART" id="SM00873">
    <property type="entry name" value="B3_4"/>
    <property type="match status" value="1"/>
</dbReference>
<dbReference type="EMBL" id="JBIAZM010000006">
    <property type="protein sequence ID" value="MFF5201250.1"/>
    <property type="molecule type" value="Genomic_DNA"/>
</dbReference>
<reference evidence="2 3" key="1">
    <citation type="submission" date="2024-10" db="EMBL/GenBank/DDBJ databases">
        <title>The Natural Products Discovery Center: Release of the First 8490 Sequenced Strains for Exploring Actinobacteria Biosynthetic Diversity.</title>
        <authorList>
            <person name="Kalkreuter E."/>
            <person name="Kautsar S.A."/>
            <person name="Yang D."/>
            <person name="Bader C.D."/>
            <person name="Teijaro C.N."/>
            <person name="Fluegel L."/>
            <person name="Davis C.M."/>
            <person name="Simpson J.R."/>
            <person name="Lauterbach L."/>
            <person name="Steele A.D."/>
            <person name="Gui C."/>
            <person name="Meng S."/>
            <person name="Li G."/>
            <person name="Viehrig K."/>
            <person name="Ye F."/>
            <person name="Su P."/>
            <person name="Kiefer A.F."/>
            <person name="Nichols A."/>
            <person name="Cepeda A.J."/>
            <person name="Yan W."/>
            <person name="Fan B."/>
            <person name="Jiang Y."/>
            <person name="Adhikari A."/>
            <person name="Zheng C.-J."/>
            <person name="Schuster L."/>
            <person name="Cowan T.M."/>
            <person name="Smanski M.J."/>
            <person name="Chevrette M.G."/>
            <person name="De Carvalho L.P.S."/>
            <person name="Shen B."/>
        </authorList>
    </citation>
    <scope>NUCLEOTIDE SEQUENCE [LARGE SCALE GENOMIC DNA]</scope>
    <source>
        <strain evidence="2 3">NPDC000140</strain>
    </source>
</reference>
<accession>A0ABW6VUE2</accession>
<dbReference type="InterPro" id="IPR005146">
    <property type="entry name" value="B3/B4_tRNA-bd"/>
</dbReference>
<feature type="domain" description="B3/B4 tRNA-binding" evidence="1">
    <location>
        <begin position="59"/>
        <end position="210"/>
    </location>
</feature>
<dbReference type="PANTHER" id="PTHR39209:SF2">
    <property type="entry name" value="CYTOPLASMIC PROTEIN"/>
    <property type="match status" value="1"/>
</dbReference>
<evidence type="ECO:0000259" key="1">
    <source>
        <dbReference type="SMART" id="SM00873"/>
    </source>
</evidence>
<protein>
    <submittedName>
        <fullName evidence="2">B3/4 domain-containing protein</fullName>
    </submittedName>
</protein>
<keyword evidence="3" id="KW-1185">Reference proteome</keyword>
<sequence>MQFEHSPQLRDAYPDLIAGVVLASGITATADVTRHAASYLTEARRRLAAGPESGFPEIQAWRRAYAAMGLRPTRYRCAAEALLRRLRLDGELPRVHPLVDLCNAVSAAYAIPVAALDLDRVDGDLVVRPAHGDEAYLSFAGDTEHPEPGEVTFVDSVGRAHARRWTNRQSGWSAVRAGTSSVLIVAEALHPGAEPAVTRLVADLVTELTDEWSAPTAAAVLTRAAPRFRTPTAGDDRGQAVSPGIR</sequence>